<dbReference type="RefSeq" id="XP_062688527.1">
    <property type="nucleotide sequence ID" value="XM_062841042.1"/>
</dbReference>
<gene>
    <name evidence="2" type="ORF">B0T23DRAFT_448310</name>
</gene>
<feature type="coiled-coil region" evidence="1">
    <location>
        <begin position="228"/>
        <end position="255"/>
    </location>
</feature>
<sequence>MPESTSLYAVNMPAEPPALQAQMSELENDLKTQLANKTQELSASEERVAELEKKLKEAQTASVKAEQPTKELSMFKGRMSDVEKGLTEVLAAAQANIKVAEEALSASQKLEDKVKDLTSQVSGLSSVLTVKEQRATAATHTVEQKPAENQVASSLIEKIAAQVTEQELSEARTLPAEDWLLEPAPRPSTQSEVDRMAWMIGFELPGRQGPNNNSIEQNASRAVDAAIARWLRAHLEVEQEQRQEAQEQLKREARE</sequence>
<feature type="coiled-coil region" evidence="1">
    <location>
        <begin position="27"/>
        <end position="120"/>
    </location>
</feature>
<name>A0AAJ0HZL1_9PEZI</name>
<evidence type="ECO:0000313" key="3">
    <source>
        <dbReference type="Proteomes" id="UP001285908"/>
    </source>
</evidence>
<evidence type="ECO:0000256" key="1">
    <source>
        <dbReference type="SAM" id="Coils"/>
    </source>
</evidence>
<organism evidence="2 3">
    <name type="scientific">Neurospora hispaniola</name>
    <dbReference type="NCBI Taxonomy" id="588809"/>
    <lineage>
        <taxon>Eukaryota</taxon>
        <taxon>Fungi</taxon>
        <taxon>Dikarya</taxon>
        <taxon>Ascomycota</taxon>
        <taxon>Pezizomycotina</taxon>
        <taxon>Sordariomycetes</taxon>
        <taxon>Sordariomycetidae</taxon>
        <taxon>Sordariales</taxon>
        <taxon>Sordariaceae</taxon>
        <taxon>Neurospora</taxon>
    </lineage>
</organism>
<protein>
    <submittedName>
        <fullName evidence="2">Uncharacterized protein</fullName>
    </submittedName>
</protein>
<dbReference type="Proteomes" id="UP001285908">
    <property type="component" value="Unassembled WGS sequence"/>
</dbReference>
<dbReference type="GeneID" id="87878664"/>
<accession>A0AAJ0HZL1</accession>
<keyword evidence="1" id="KW-0175">Coiled coil</keyword>
<comment type="caution">
    <text evidence="2">The sequence shown here is derived from an EMBL/GenBank/DDBJ whole genome shotgun (WGS) entry which is preliminary data.</text>
</comment>
<dbReference type="EMBL" id="JAULSX010000009">
    <property type="protein sequence ID" value="KAK3485764.1"/>
    <property type="molecule type" value="Genomic_DNA"/>
</dbReference>
<dbReference type="AlphaFoldDB" id="A0AAJ0HZL1"/>
<keyword evidence="3" id="KW-1185">Reference proteome</keyword>
<proteinExistence type="predicted"/>
<evidence type="ECO:0000313" key="2">
    <source>
        <dbReference type="EMBL" id="KAK3485764.1"/>
    </source>
</evidence>
<reference evidence="2 3" key="1">
    <citation type="journal article" date="2023" name="Mol. Phylogenet. Evol.">
        <title>Genome-scale phylogeny and comparative genomics of the fungal order Sordariales.</title>
        <authorList>
            <person name="Hensen N."/>
            <person name="Bonometti L."/>
            <person name="Westerberg I."/>
            <person name="Brannstrom I.O."/>
            <person name="Guillou S."/>
            <person name="Cros-Aarteil S."/>
            <person name="Calhoun S."/>
            <person name="Haridas S."/>
            <person name="Kuo A."/>
            <person name="Mondo S."/>
            <person name="Pangilinan J."/>
            <person name="Riley R."/>
            <person name="LaButti K."/>
            <person name="Andreopoulos B."/>
            <person name="Lipzen A."/>
            <person name="Chen C."/>
            <person name="Yan M."/>
            <person name="Daum C."/>
            <person name="Ng V."/>
            <person name="Clum A."/>
            <person name="Steindorff A."/>
            <person name="Ohm R.A."/>
            <person name="Martin F."/>
            <person name="Silar P."/>
            <person name="Natvig D.O."/>
            <person name="Lalanne C."/>
            <person name="Gautier V."/>
            <person name="Ament-Velasquez S.L."/>
            <person name="Kruys A."/>
            <person name="Hutchinson M.I."/>
            <person name="Powell A.J."/>
            <person name="Barry K."/>
            <person name="Miller A.N."/>
            <person name="Grigoriev I.V."/>
            <person name="Debuchy R."/>
            <person name="Gladieux P."/>
            <person name="Hiltunen Thoren M."/>
            <person name="Johannesson H."/>
        </authorList>
    </citation>
    <scope>NUCLEOTIDE SEQUENCE [LARGE SCALE GENOMIC DNA]</scope>
    <source>
        <strain evidence="2 3">FGSC 10403</strain>
    </source>
</reference>